<sequence>MKHVLLIIGGLLLLSAGRGVQVVEEEEGASLERRQQELAIEVLSLYLEVDSSRMSEHVVLTQMADSLVGTGEEGKEFDPAFIYKVVTRVDSVAKAGIELALQNKSRALLELLEKEKENFYAHPNNMIDNELGFHQLLISLYGLCYEDTKVAYAKIVPLMEFSRLHIYAWEIMRGEEHPYYMDILADLLRCCIGAEEYEKAIEVGEEWCGRIEEGDEDYIAAMVTLGKLYGQVGMISKQKRCFRLVKDSPLFEELNAMSLSELCR</sequence>
<evidence type="ECO:0000313" key="1">
    <source>
        <dbReference type="EMBL" id="MCG4962283.1"/>
    </source>
</evidence>
<dbReference type="AlphaFoldDB" id="A0AAW5CI54"/>
<evidence type="ECO:0008006" key="3">
    <source>
        <dbReference type="Google" id="ProtNLM"/>
    </source>
</evidence>
<proteinExistence type="predicted"/>
<dbReference type="Proteomes" id="UP001199750">
    <property type="component" value="Unassembled WGS sequence"/>
</dbReference>
<protein>
    <recommendedName>
        <fullName evidence="3">Tetratricopeptide repeat protein</fullName>
    </recommendedName>
</protein>
<dbReference type="EMBL" id="JAKNDN010000070">
    <property type="protein sequence ID" value="MCG4962283.1"/>
    <property type="molecule type" value="Genomic_DNA"/>
</dbReference>
<dbReference type="RefSeq" id="WP_046405877.1">
    <property type="nucleotide sequence ID" value="NZ_JABWDG010000099.1"/>
</dbReference>
<organism evidence="1 2">
    <name type="scientific">Odoribacter splanchnicus</name>
    <dbReference type="NCBI Taxonomy" id="28118"/>
    <lineage>
        <taxon>Bacteria</taxon>
        <taxon>Pseudomonadati</taxon>
        <taxon>Bacteroidota</taxon>
        <taxon>Bacteroidia</taxon>
        <taxon>Bacteroidales</taxon>
        <taxon>Odoribacteraceae</taxon>
        <taxon>Odoribacter</taxon>
    </lineage>
</organism>
<reference evidence="1" key="1">
    <citation type="submission" date="2022-01" db="EMBL/GenBank/DDBJ databases">
        <title>Collection of gut derived symbiotic bacterial strains cultured from healthy donors.</title>
        <authorList>
            <person name="Lin H."/>
            <person name="Kohout C."/>
            <person name="Waligurski E."/>
            <person name="Pamer E.G."/>
        </authorList>
    </citation>
    <scope>NUCLEOTIDE SEQUENCE</scope>
    <source>
        <strain evidence="1">DFI.1.149</strain>
    </source>
</reference>
<gene>
    <name evidence="1" type="ORF">L0P03_20925</name>
</gene>
<comment type="caution">
    <text evidence="1">The sequence shown here is derived from an EMBL/GenBank/DDBJ whole genome shotgun (WGS) entry which is preliminary data.</text>
</comment>
<evidence type="ECO:0000313" key="2">
    <source>
        <dbReference type="Proteomes" id="UP001199750"/>
    </source>
</evidence>
<accession>A0AAW5CI54</accession>
<name>A0AAW5CI54_9BACT</name>